<comment type="caution">
    <text evidence="2">The sequence shown here is derived from an EMBL/GenBank/DDBJ whole genome shotgun (WGS) entry which is preliminary data.</text>
</comment>
<organism evidence="2 3">
    <name type="scientific">Halalkalibacter wakoensis JCM 9140</name>
    <dbReference type="NCBI Taxonomy" id="1236970"/>
    <lineage>
        <taxon>Bacteria</taxon>
        <taxon>Bacillati</taxon>
        <taxon>Bacillota</taxon>
        <taxon>Bacilli</taxon>
        <taxon>Bacillales</taxon>
        <taxon>Bacillaceae</taxon>
        <taxon>Halalkalibacter</taxon>
    </lineage>
</organism>
<keyword evidence="3" id="KW-1185">Reference proteome</keyword>
<dbReference type="STRING" id="1236970.JCM9140_1388"/>
<evidence type="ECO:0000313" key="2">
    <source>
        <dbReference type="EMBL" id="GAE25396.1"/>
    </source>
</evidence>
<protein>
    <submittedName>
        <fullName evidence="2">Uncharacterized protein</fullName>
    </submittedName>
</protein>
<name>W4PZY4_9BACI</name>
<sequence>MSLIVILIFFMLPVISILLLKHSKKLAIIFLSIPFMIMVMVVGWMIYEKNDHFVSSTFLPQEGLGEVSLLDPVNDEFKERHGPYSKSENVFYKELLRFSPFHVGTNDDDRIVYLQANDNNMATHKGVTIGTQIEKVKNLYGEDFYSRTEQGMPIIGYIDRESNITVQFWHYQGKVMHIRMYYNR</sequence>
<keyword evidence="1" id="KW-1133">Transmembrane helix</keyword>
<evidence type="ECO:0000256" key="1">
    <source>
        <dbReference type="SAM" id="Phobius"/>
    </source>
</evidence>
<dbReference type="OrthoDB" id="1912519at2"/>
<reference evidence="2" key="1">
    <citation type="journal article" date="2014" name="Genome Announc.">
        <title>Draft Genome Sequences of Three Alkaliphilic Bacillus Strains, Bacillus wakoensis JCM 9140T, Bacillus akibai JCM 9157T, and Bacillus hemicellulosilyticus JCM 9152T.</title>
        <authorList>
            <person name="Yuki M."/>
            <person name="Oshima K."/>
            <person name="Suda W."/>
            <person name="Oshida Y."/>
            <person name="Kitamura K."/>
            <person name="Iida T."/>
            <person name="Hattori M."/>
            <person name="Ohkuma M."/>
        </authorList>
    </citation>
    <scope>NUCLEOTIDE SEQUENCE [LARGE SCALE GENOMIC DNA]</scope>
    <source>
        <strain evidence="2">JCM 9140</strain>
    </source>
</reference>
<proteinExistence type="predicted"/>
<dbReference type="RefSeq" id="WP_034743739.1">
    <property type="nucleotide sequence ID" value="NZ_BAUT01000009.1"/>
</dbReference>
<keyword evidence="1" id="KW-0812">Transmembrane</keyword>
<feature type="transmembrane region" description="Helical" evidence="1">
    <location>
        <begin position="26"/>
        <end position="47"/>
    </location>
</feature>
<accession>W4PZY4</accession>
<evidence type="ECO:0000313" key="3">
    <source>
        <dbReference type="Proteomes" id="UP000018890"/>
    </source>
</evidence>
<dbReference type="AlphaFoldDB" id="W4PZY4"/>
<dbReference type="EMBL" id="BAUT01000009">
    <property type="protein sequence ID" value="GAE25396.1"/>
    <property type="molecule type" value="Genomic_DNA"/>
</dbReference>
<gene>
    <name evidence="2" type="ORF">JCM9140_1388</name>
</gene>
<dbReference type="Proteomes" id="UP000018890">
    <property type="component" value="Unassembled WGS sequence"/>
</dbReference>
<keyword evidence="1" id="KW-0472">Membrane</keyword>